<dbReference type="PANTHER" id="PTHR24348">
    <property type="entry name" value="SERINE/THREONINE-PROTEIN KINASE UNC-51-RELATED"/>
    <property type="match status" value="1"/>
</dbReference>
<dbReference type="CDD" id="cd14014">
    <property type="entry name" value="STKc_PknB_like"/>
    <property type="match status" value="1"/>
</dbReference>
<gene>
    <name evidence="8" type="ORF">ACFO6W_24700</name>
</gene>
<evidence type="ECO:0000256" key="4">
    <source>
        <dbReference type="ARBA" id="ARBA00022840"/>
    </source>
</evidence>
<evidence type="ECO:0000256" key="1">
    <source>
        <dbReference type="ARBA" id="ARBA00022679"/>
    </source>
</evidence>
<reference evidence="9" key="1">
    <citation type="journal article" date="2019" name="Int. J. Syst. Evol. Microbiol.">
        <title>The Global Catalogue of Microorganisms (GCM) 10K type strain sequencing project: providing services to taxonomists for standard genome sequencing and annotation.</title>
        <authorList>
            <consortium name="The Broad Institute Genomics Platform"/>
            <consortium name="The Broad Institute Genome Sequencing Center for Infectious Disease"/>
            <person name="Wu L."/>
            <person name="Ma J."/>
        </authorList>
    </citation>
    <scope>NUCLEOTIDE SEQUENCE [LARGE SCALE GENOMIC DNA]</scope>
    <source>
        <strain evidence="9">CCUG 66188</strain>
    </source>
</reference>
<keyword evidence="4 5" id="KW-0067">ATP-binding</keyword>
<keyword evidence="1" id="KW-0808">Transferase</keyword>
<organism evidence="8 9">
    <name type="scientific">Dysgonomonas termitidis</name>
    <dbReference type="NCBI Taxonomy" id="1516126"/>
    <lineage>
        <taxon>Bacteria</taxon>
        <taxon>Pseudomonadati</taxon>
        <taxon>Bacteroidota</taxon>
        <taxon>Bacteroidia</taxon>
        <taxon>Bacteroidales</taxon>
        <taxon>Dysgonomonadaceae</taxon>
        <taxon>Dysgonomonas</taxon>
    </lineage>
</organism>
<keyword evidence="2 5" id="KW-0547">Nucleotide-binding</keyword>
<protein>
    <submittedName>
        <fullName evidence="8">Protein kinase</fullName>
    </submittedName>
</protein>
<comment type="caution">
    <text evidence="8">The sequence shown here is derived from an EMBL/GenBank/DDBJ whole genome shotgun (WGS) entry which is preliminary data.</text>
</comment>
<feature type="domain" description="NERD" evidence="7">
    <location>
        <begin position="13"/>
        <end position="128"/>
    </location>
</feature>
<evidence type="ECO:0000259" key="7">
    <source>
        <dbReference type="PROSITE" id="PS50965"/>
    </source>
</evidence>
<keyword evidence="3 8" id="KW-0418">Kinase</keyword>
<proteinExistence type="predicted"/>
<dbReference type="NCBIfam" id="NF047741">
    <property type="entry name" value="antiphage_MADS6"/>
    <property type="match status" value="1"/>
</dbReference>
<accession>A0ABV9L2X5</accession>
<dbReference type="GO" id="GO:0016301">
    <property type="term" value="F:kinase activity"/>
    <property type="evidence" value="ECO:0007669"/>
    <property type="project" value="UniProtKB-KW"/>
</dbReference>
<evidence type="ECO:0000256" key="3">
    <source>
        <dbReference type="ARBA" id="ARBA00022777"/>
    </source>
</evidence>
<dbReference type="Gene3D" id="1.10.510.10">
    <property type="entry name" value="Transferase(Phosphotransferase) domain 1"/>
    <property type="match status" value="2"/>
</dbReference>
<evidence type="ECO:0000313" key="8">
    <source>
        <dbReference type="EMBL" id="MFC4676885.1"/>
    </source>
</evidence>
<dbReference type="PROSITE" id="PS50965">
    <property type="entry name" value="NERD"/>
    <property type="match status" value="1"/>
</dbReference>
<dbReference type="PROSITE" id="PS50011">
    <property type="entry name" value="PROTEIN_KINASE_DOM"/>
    <property type="match status" value="2"/>
</dbReference>
<dbReference type="Pfam" id="PF08378">
    <property type="entry name" value="NERD"/>
    <property type="match status" value="1"/>
</dbReference>
<evidence type="ECO:0000313" key="9">
    <source>
        <dbReference type="Proteomes" id="UP001596023"/>
    </source>
</evidence>
<dbReference type="SMART" id="SM00220">
    <property type="entry name" value="S_TKc"/>
    <property type="match status" value="2"/>
</dbReference>
<dbReference type="SUPFAM" id="SSF56112">
    <property type="entry name" value="Protein kinase-like (PK-like)"/>
    <property type="match status" value="2"/>
</dbReference>
<feature type="domain" description="Protein kinase" evidence="6">
    <location>
        <begin position="495"/>
        <end position="752"/>
    </location>
</feature>
<dbReference type="InterPro" id="IPR000719">
    <property type="entry name" value="Prot_kinase_dom"/>
</dbReference>
<evidence type="ECO:0000256" key="5">
    <source>
        <dbReference type="PROSITE-ProRule" id="PRU10141"/>
    </source>
</evidence>
<dbReference type="EMBL" id="JBHSGN010000161">
    <property type="protein sequence ID" value="MFC4676885.1"/>
    <property type="molecule type" value="Genomic_DNA"/>
</dbReference>
<evidence type="ECO:0000256" key="2">
    <source>
        <dbReference type="ARBA" id="ARBA00022741"/>
    </source>
</evidence>
<dbReference type="Proteomes" id="UP001596023">
    <property type="component" value="Unassembled WGS sequence"/>
</dbReference>
<dbReference type="RefSeq" id="WP_380001542.1">
    <property type="nucleotide sequence ID" value="NZ_JBHSGN010000161.1"/>
</dbReference>
<evidence type="ECO:0000259" key="6">
    <source>
        <dbReference type="PROSITE" id="PS50011"/>
    </source>
</evidence>
<keyword evidence="9" id="KW-1185">Reference proteome</keyword>
<feature type="binding site" evidence="5">
    <location>
        <position position="524"/>
    </location>
    <ligand>
        <name>ATP</name>
        <dbReference type="ChEBI" id="CHEBI:30616"/>
    </ligand>
</feature>
<dbReference type="PANTHER" id="PTHR24348:SF22">
    <property type="entry name" value="NON-SPECIFIC SERINE_THREONINE PROTEIN KINASE"/>
    <property type="match status" value="1"/>
</dbReference>
<dbReference type="Pfam" id="PF00069">
    <property type="entry name" value="Pkinase"/>
    <property type="match status" value="2"/>
</dbReference>
<dbReference type="InterPro" id="IPR011009">
    <property type="entry name" value="Kinase-like_dom_sf"/>
</dbReference>
<dbReference type="PROSITE" id="PS00107">
    <property type="entry name" value="PROTEIN_KINASE_ATP"/>
    <property type="match status" value="1"/>
</dbReference>
<feature type="domain" description="Protein kinase" evidence="6">
    <location>
        <begin position="173"/>
        <end position="462"/>
    </location>
</feature>
<name>A0ABV9L2X5_9BACT</name>
<dbReference type="InterPro" id="IPR045269">
    <property type="entry name" value="Atg1-like"/>
</dbReference>
<dbReference type="InterPro" id="IPR011528">
    <property type="entry name" value="NERD"/>
</dbReference>
<dbReference type="InterPro" id="IPR017441">
    <property type="entry name" value="Protein_kinase_ATP_BS"/>
</dbReference>
<sequence>MATVIHPKHSSGAVNAGEDRLLKYLEVNLPDGYFVVPNVEFANATPRGQVQYLEYDCLVIAPHAIYHIENKDWGGQLTGDDSTWYLNDSEKSNPLKTVRFKTAVLVSKLRQHNPVWANAWVASLLTLSNPRQNKSGLYGDCEKATYLLNDKLIQFITSPAAVRKQPNDIADISADIKDFVCGTLSEVINRERKEIEGYEIIETLVVDKCYSEYLCKPKGMLTANKKRIKEYILDMAGLSPAQEEQRSNQIRNQQYALNQIKPCPFILNAQFRVSDDNRFYEITDYLDENSLRAELRRKTFTQEEKLNIVYNLIEALKVAHEANVYHRDLNPENIYLTNGYAALANFGKAYFADHGEMGYTVAITIDSNNATPYHAFELLAKDASRASDIYSLGVLIYELFTGKLPFNSPYELNNLGGKLPDRLLPTAINPSLPAWLDELCRNTILTSDEARWDNVETVEKFLKEAISQSQPPVPANRAAIVDSEDLKPGKRLKEYTLYNELGKGGYSKVFKVKHSLQGEEYAMKIFNESINAQTVIDEYSALKDLDNDHIVKFKFNGILDNGQFYTLMEYLDGENLKRYTKEDVKLPLQKVYQVAKEILHALVYMQQQKPHPIIHRDIKPQNIVWDQNKNRFVLIDFNVATVLEANTDFVGTNPYLAPDLIKSSTKVDWDTSADTFALGITLYELVCQNYPWSNMQPRVGISPYRPQDFNAEISESFAAFLIKAIACKKEDRFATAAVMQEALGAIGEENLLKDREKPITDEVNFINSDFVDYLNSLYSQSRYGNSGTRAGHSPITFDNLTYTKTKLDTELVEAINNGMFRLVIITGNAGDGKTAFIKKIESQSKNLQRLDNCNGAKFQFNGISFQSNYDGSQDEDDRSNNEVLADFFRPFEYAKDFSSVGEGRIIAINEGRLVDFLQSSERFKNLYNIIDEYFYREGHTELPAGLMVINLNLRSVTAKNGHDSLFRQQVKALTQPMLWHKCANCEHASTCFIKYNVDSLTDTAAGDEIVNRMEWLLRTVSYKRELHVTMRDLRSFIAYMISRDCSCDDIPELYQRYNKQPEKYWQYYYFNITSPLGPESNDRLIKLMRETDIAQVSMPSIDRDLYFGIHSAKNYLDFAQRTDGLLEAFNTNKMWIPSHEQTDEIRSILKSRHETYVRHQYFEGKFNFTKRLPYYSLKDFHKILTAGENKLEEIENAKQAFAKAMSISEGCTNTDFANKFLLLASSRVIDPISKTYRRFPIDEFELFVNKTSHLIKYIEYESDSLIFRHKTDKYISLTISLDLYEMLHFIQQGFSPSVNDLRGRFVELQIFKNLLENRSYKEVIVTKDNKSFFVISLDQQTNQLTLSSLKTAEVWQ</sequence>